<dbReference type="GO" id="GO:0007266">
    <property type="term" value="P:Rho protein signal transduction"/>
    <property type="evidence" value="ECO:0007669"/>
    <property type="project" value="InterPro"/>
</dbReference>
<protein>
    <recommendedName>
        <fullName evidence="14">Rho GDP-dissociation inhibitor 1</fullName>
    </recommendedName>
    <alternativeName>
        <fullName evidence="15">Rho-GDI alpha</fullName>
    </alternativeName>
</protein>
<evidence type="ECO:0000256" key="15">
    <source>
        <dbReference type="ARBA" id="ARBA00041559"/>
    </source>
</evidence>
<evidence type="ECO:0000256" key="18">
    <source>
        <dbReference type="SAM" id="MobiDB-lite"/>
    </source>
</evidence>
<feature type="region of interest" description="Disordered" evidence="18">
    <location>
        <begin position="108"/>
        <end position="160"/>
    </location>
</feature>
<comment type="function">
    <text evidence="13">Controls Rho proteins homeostasis. Regulates the GDP/GTP exchange reaction of the Rho proteins by inhibiting the dissociation of GDP from them, and the subsequent binding of GTP to them. Retains Rho proteins such as CDC42, RAC1 and RHOA in an inactive cytosolic pool, regulating their stability and protecting them from degradation. Actively involved in the recycling and distribution of activated Rho GTPases in the cell, mediates extraction from membranes of both inactive and activated molecules due its exceptionally high affinity for prenylated forms. Through the modulation of Rho proteins, may play a role in cell motility regulation. In glioma cells, inhibits cell migration and invasion by mediating the signals of SEMA5A and PLXNB3 that lead to inactivation of RAC1.</text>
</comment>
<keyword evidence="7" id="KW-1017">Isopeptide bond</keyword>
<keyword evidence="12" id="KW-0539">Nucleus</keyword>
<evidence type="ECO:0000256" key="9">
    <source>
        <dbReference type="ARBA" id="ARBA00022843"/>
    </source>
</evidence>
<evidence type="ECO:0000256" key="17">
    <source>
        <dbReference type="PROSITE-ProRule" id="PRU00176"/>
    </source>
</evidence>
<dbReference type="PROSITE" id="PS50102">
    <property type="entry name" value="RRM"/>
    <property type="match status" value="1"/>
</dbReference>
<evidence type="ECO:0000256" key="2">
    <source>
        <dbReference type="ARBA" id="ARBA00004496"/>
    </source>
</evidence>
<comment type="similarity">
    <text evidence="3">Belongs to the Rho GDI family.</text>
</comment>
<dbReference type="SUPFAM" id="SSF54928">
    <property type="entry name" value="RNA-binding domain, RBD"/>
    <property type="match status" value="1"/>
</dbReference>
<keyword evidence="4" id="KW-0813">Transport</keyword>
<evidence type="ECO:0000256" key="3">
    <source>
        <dbReference type="ARBA" id="ARBA00009758"/>
    </source>
</evidence>
<dbReference type="SMART" id="SM01218">
    <property type="entry name" value="FoP_duplication"/>
    <property type="match status" value="1"/>
</dbReference>
<dbReference type="Gene3D" id="2.70.50.30">
    <property type="entry name" value="Coagulation Factor XIII, subunit A, domain 1"/>
    <property type="match status" value="1"/>
</dbReference>
<dbReference type="InterPro" id="IPR014756">
    <property type="entry name" value="Ig_E-set"/>
</dbReference>
<dbReference type="InterPro" id="IPR000504">
    <property type="entry name" value="RRM_dom"/>
</dbReference>
<dbReference type="GO" id="GO:0005829">
    <property type="term" value="C:cytosol"/>
    <property type="evidence" value="ECO:0007669"/>
    <property type="project" value="TreeGrafter"/>
</dbReference>
<evidence type="ECO:0000313" key="20">
    <source>
        <dbReference type="EMBL" id="KFO35713.1"/>
    </source>
</evidence>
<dbReference type="FunFam" id="2.70.50.30:FF:000004">
    <property type="entry name" value="Rho GDP-dissociation inhibitor 1"/>
    <property type="match status" value="1"/>
</dbReference>
<dbReference type="STRING" id="885580.ENSFDAP00000000058"/>
<evidence type="ECO:0000256" key="13">
    <source>
        <dbReference type="ARBA" id="ARBA00037489"/>
    </source>
</evidence>
<keyword evidence="9" id="KW-0832">Ubl conjugation</keyword>
<dbReference type="PANTHER" id="PTHR10980">
    <property type="entry name" value="RHO GDP-DISSOCIATION INHIBITOR"/>
    <property type="match status" value="1"/>
</dbReference>
<evidence type="ECO:0000256" key="12">
    <source>
        <dbReference type="ARBA" id="ARBA00023242"/>
    </source>
</evidence>
<accession>A0A091DZ69</accession>
<dbReference type="Proteomes" id="UP000028990">
    <property type="component" value="Unassembled WGS sequence"/>
</dbReference>
<dbReference type="Pfam" id="PF02115">
    <property type="entry name" value="Rho_GDI"/>
    <property type="match status" value="1"/>
</dbReference>
<dbReference type="Pfam" id="PF00076">
    <property type="entry name" value="RRM_1"/>
    <property type="match status" value="1"/>
</dbReference>
<dbReference type="eggNOG" id="KOG3205">
    <property type="taxonomic scope" value="Eukaryota"/>
</dbReference>
<dbReference type="GO" id="GO:0005634">
    <property type="term" value="C:nucleus"/>
    <property type="evidence" value="ECO:0007669"/>
    <property type="project" value="UniProtKB-SubCell"/>
</dbReference>
<comment type="subunit">
    <text evidence="16">Monomer. Interacts with FER. Interacts with PLXNB3. Forms a heterodimer with RAC1. Interacts with RHOA, the affinity is increased by three orders of magnitude when RHOA is prenylated. Interacts with PSMD10; the interaction increases ARHGDIA association with RHOA, leading to ARHGDIA-mediated inactivation of RHOA and ROCK and prolonged AKT activation. Interacts with KANK2; the interaction is direct and may regulate the interaction of ARHGDIA with RHOA, RAC1 and CDC42. Interacts with RHOC. Interacts with CDC42. Interacts with NGFR (via death domain); NGFR binding decreases the affinity for RHOA.</text>
</comment>
<evidence type="ECO:0000256" key="8">
    <source>
        <dbReference type="ARBA" id="ARBA00022816"/>
    </source>
</evidence>
<dbReference type="GO" id="GO:0016020">
    <property type="term" value="C:membrane"/>
    <property type="evidence" value="ECO:0007669"/>
    <property type="project" value="TreeGrafter"/>
</dbReference>
<evidence type="ECO:0000256" key="6">
    <source>
        <dbReference type="ARBA" id="ARBA00022490"/>
    </source>
</evidence>
<dbReference type="CDD" id="cd12680">
    <property type="entry name" value="RRM_THOC4"/>
    <property type="match status" value="1"/>
</dbReference>
<keyword evidence="8" id="KW-0509">mRNA transport</keyword>
<dbReference type="FunFam" id="3.30.70.330:FF:000273">
    <property type="entry name" value="THO complex subunit 4"/>
    <property type="match status" value="1"/>
</dbReference>
<reference evidence="20 21" key="1">
    <citation type="submission" date="2013-11" db="EMBL/GenBank/DDBJ databases">
        <title>The Damaraland mole rat (Fukomys damarensis) genome and evolution of African mole rats.</title>
        <authorList>
            <person name="Gladyshev V.N."/>
            <person name="Fang X."/>
        </authorList>
    </citation>
    <scope>NUCLEOTIDE SEQUENCE [LARGE SCALE GENOMIC DNA]</scope>
    <source>
        <tissue evidence="20">Liver</tissue>
    </source>
</reference>
<keyword evidence="10 17" id="KW-0694">RNA-binding</keyword>
<dbReference type="GO" id="GO:0005094">
    <property type="term" value="F:Rho GDP-dissociation inhibitor activity"/>
    <property type="evidence" value="ECO:0007669"/>
    <property type="project" value="InterPro"/>
</dbReference>
<keyword evidence="5" id="KW-0343">GTPase activation</keyword>
<evidence type="ECO:0000256" key="16">
    <source>
        <dbReference type="ARBA" id="ARBA00046570"/>
    </source>
</evidence>
<dbReference type="AlphaFoldDB" id="A0A091DZ69"/>
<dbReference type="InterPro" id="IPR012677">
    <property type="entry name" value="Nucleotide-bd_a/b_plait_sf"/>
</dbReference>
<gene>
    <name evidence="20" type="ORF">H920_02942</name>
</gene>
<dbReference type="GO" id="GO:0051028">
    <property type="term" value="P:mRNA transport"/>
    <property type="evidence" value="ECO:0007669"/>
    <property type="project" value="UniProtKB-KW"/>
</dbReference>
<feature type="domain" description="RRM" evidence="19">
    <location>
        <begin position="28"/>
        <end position="105"/>
    </location>
</feature>
<evidence type="ECO:0000313" key="21">
    <source>
        <dbReference type="Proteomes" id="UP000028990"/>
    </source>
</evidence>
<dbReference type="InterPro" id="IPR024792">
    <property type="entry name" value="RhoGDI_dom_sf"/>
</dbReference>
<evidence type="ECO:0000256" key="1">
    <source>
        <dbReference type="ARBA" id="ARBA00004123"/>
    </source>
</evidence>
<evidence type="ECO:0000259" key="19">
    <source>
        <dbReference type="PROSITE" id="PS50102"/>
    </source>
</evidence>
<evidence type="ECO:0000256" key="7">
    <source>
        <dbReference type="ARBA" id="ARBA00022499"/>
    </source>
</evidence>
<dbReference type="EMBL" id="KN121670">
    <property type="protein sequence ID" value="KFO35713.1"/>
    <property type="molecule type" value="Genomic_DNA"/>
</dbReference>
<feature type="compositionally biased region" description="Polar residues" evidence="18">
    <location>
        <begin position="108"/>
        <end position="117"/>
    </location>
</feature>
<feature type="compositionally biased region" description="Basic residues" evidence="18">
    <location>
        <begin position="139"/>
        <end position="151"/>
    </location>
</feature>
<comment type="subcellular location">
    <subcellularLocation>
        <location evidence="2">Cytoplasm</location>
    </subcellularLocation>
    <subcellularLocation>
        <location evidence="1">Nucleus</location>
    </subcellularLocation>
</comment>
<organism evidence="20 21">
    <name type="scientific">Fukomys damarensis</name>
    <name type="common">Damaraland mole rat</name>
    <name type="synonym">Cryptomys damarensis</name>
    <dbReference type="NCBI Taxonomy" id="885580"/>
    <lineage>
        <taxon>Eukaryota</taxon>
        <taxon>Metazoa</taxon>
        <taxon>Chordata</taxon>
        <taxon>Craniata</taxon>
        <taxon>Vertebrata</taxon>
        <taxon>Euteleostomi</taxon>
        <taxon>Mammalia</taxon>
        <taxon>Eutheria</taxon>
        <taxon>Euarchontoglires</taxon>
        <taxon>Glires</taxon>
        <taxon>Rodentia</taxon>
        <taxon>Hystricomorpha</taxon>
        <taxon>Bathyergidae</taxon>
        <taxon>Fukomys</taxon>
    </lineage>
</organism>
<feature type="compositionally biased region" description="Gly residues" evidence="18">
    <location>
        <begin position="127"/>
        <end position="138"/>
    </location>
</feature>
<dbReference type="PANTHER" id="PTHR10980:SF9">
    <property type="entry name" value="RHO GDP-DISSOCIATION INHIBITOR 1"/>
    <property type="match status" value="1"/>
</dbReference>
<dbReference type="InterPro" id="IPR025715">
    <property type="entry name" value="FoP_C"/>
</dbReference>
<evidence type="ECO:0000256" key="4">
    <source>
        <dbReference type="ARBA" id="ARBA00022448"/>
    </source>
</evidence>
<dbReference type="InterPro" id="IPR000406">
    <property type="entry name" value="Rho_GDI"/>
</dbReference>
<dbReference type="SUPFAM" id="SSF81296">
    <property type="entry name" value="E set domains"/>
    <property type="match status" value="1"/>
</dbReference>
<proteinExistence type="inferred from homology"/>
<dbReference type="GO" id="GO:0003723">
    <property type="term" value="F:RNA binding"/>
    <property type="evidence" value="ECO:0007669"/>
    <property type="project" value="UniProtKB-UniRule"/>
</dbReference>
<dbReference type="SMART" id="SM00360">
    <property type="entry name" value="RRM"/>
    <property type="match status" value="1"/>
</dbReference>
<evidence type="ECO:0000256" key="11">
    <source>
        <dbReference type="ARBA" id="ARBA00022990"/>
    </source>
</evidence>
<evidence type="ECO:0000256" key="10">
    <source>
        <dbReference type="ARBA" id="ARBA00022884"/>
    </source>
</evidence>
<keyword evidence="6" id="KW-0963">Cytoplasm</keyword>
<keyword evidence="21" id="KW-1185">Reference proteome</keyword>
<dbReference type="GO" id="GO:0005096">
    <property type="term" value="F:GTPase activator activity"/>
    <property type="evidence" value="ECO:0007669"/>
    <property type="project" value="UniProtKB-KW"/>
</dbReference>
<dbReference type="InterPro" id="IPR035979">
    <property type="entry name" value="RBD_domain_sf"/>
</dbReference>
<evidence type="ECO:0000256" key="5">
    <source>
        <dbReference type="ARBA" id="ARBA00022468"/>
    </source>
</evidence>
<dbReference type="Gene3D" id="3.30.70.330">
    <property type="match status" value="1"/>
</dbReference>
<dbReference type="PRINTS" id="PR00492">
    <property type="entry name" value="RHOGDI"/>
</dbReference>
<dbReference type="Pfam" id="PF13865">
    <property type="entry name" value="FoP_duplication"/>
    <property type="match status" value="1"/>
</dbReference>
<sequence length="429" mass="47613">MPKQLPDKWQHDLFDSGFGGGAGVETGGKLLVSNLDFGVSDADIQELFAEFGTLKKAAVHYDRSGRSLGTADVHFERKADALKAMKQYNGVPLDGRPMNIQLVTSQIETQRRPAQSINRGGMTRNRGSGGFGGGGGARRGTRGGSRGRGRGTGRNSKQQLSAEELDAQLDAYNARVCPVVGRRQPGQQVIQAPPRTADFQLHYVISGDSVRDSNVLCPRPRLEVSMAEQEPTAEQLAQIAAENEEDEHSVNYKPPAQKSIQEIQELDKDDESLRKYKEALLGRVAVSADPSCPNVIVTRLTLVCSTAPGPLELDLTGDLESFKKQSFVLKEGVEYRIKISFRVNREIVSGMKYIQHTYRKGVKIDKTDYMVGSYGPRAEEYEFLTPMEEAPKGMLARGSYNIKSRFTDDDKTDHLSWEWNLTIKKEWKD</sequence>
<evidence type="ECO:0000256" key="14">
    <source>
        <dbReference type="ARBA" id="ARBA00040620"/>
    </source>
</evidence>
<keyword evidence="11" id="KW-0007">Acetylation</keyword>
<name>A0A091DZ69_FUKDA</name>